<accession>A0AAD9MQ25</accession>
<dbReference type="AlphaFoldDB" id="A0AAD9MQ25"/>
<sequence length="299" mass="34183">MFLQETHDTVEVESMWKHEWVGEIIFSRGTSISKGEAILLPLNFEYKIETLIKRSDGTYIIAKIECYRSKHVLTNVYTPTQDEENEQIRVIDTLQDKLANFEGPDSRHRERWKRAIIRRTAEQEGKHDFKQAILDVCNHRNDAQARDVRIRIQGAISDMQAADAIYHKECYTLFIASRTISAAVNKSSCSSNKSGVSDTAFQMVVDVIGWKPSHIWNSVDVYNLYSHKGSCLLRRPLTTKLTQRFGNDLLVLSGSVVANLLVFRSKASSVLRLVDDDEDYVSASVEIVARQIIRECREL</sequence>
<keyword evidence="2" id="KW-1185">Reference proteome</keyword>
<evidence type="ECO:0000313" key="2">
    <source>
        <dbReference type="Proteomes" id="UP001208570"/>
    </source>
</evidence>
<gene>
    <name evidence="1" type="ORF">LSH36_1717g00002</name>
</gene>
<protein>
    <submittedName>
        <fullName evidence="1">Uncharacterized protein</fullName>
    </submittedName>
</protein>
<comment type="caution">
    <text evidence="1">The sequence shown here is derived from an EMBL/GenBank/DDBJ whole genome shotgun (WGS) entry which is preliminary data.</text>
</comment>
<organism evidence="1 2">
    <name type="scientific">Paralvinella palmiformis</name>
    <dbReference type="NCBI Taxonomy" id="53620"/>
    <lineage>
        <taxon>Eukaryota</taxon>
        <taxon>Metazoa</taxon>
        <taxon>Spiralia</taxon>
        <taxon>Lophotrochozoa</taxon>
        <taxon>Annelida</taxon>
        <taxon>Polychaeta</taxon>
        <taxon>Sedentaria</taxon>
        <taxon>Canalipalpata</taxon>
        <taxon>Terebellida</taxon>
        <taxon>Terebelliformia</taxon>
        <taxon>Alvinellidae</taxon>
        <taxon>Paralvinella</taxon>
    </lineage>
</organism>
<dbReference type="EMBL" id="JAODUP010001719">
    <property type="protein sequence ID" value="KAK2139556.1"/>
    <property type="molecule type" value="Genomic_DNA"/>
</dbReference>
<dbReference type="Proteomes" id="UP001208570">
    <property type="component" value="Unassembled WGS sequence"/>
</dbReference>
<reference evidence="1" key="1">
    <citation type="journal article" date="2023" name="Mol. Biol. Evol.">
        <title>Third-Generation Sequencing Reveals the Adaptive Role of the Epigenome in Three Deep-Sea Polychaetes.</title>
        <authorList>
            <person name="Perez M."/>
            <person name="Aroh O."/>
            <person name="Sun Y."/>
            <person name="Lan Y."/>
            <person name="Juniper S.K."/>
            <person name="Young C.R."/>
            <person name="Angers B."/>
            <person name="Qian P.Y."/>
        </authorList>
    </citation>
    <scope>NUCLEOTIDE SEQUENCE</scope>
    <source>
        <strain evidence="1">P08H-3</strain>
    </source>
</reference>
<evidence type="ECO:0000313" key="1">
    <source>
        <dbReference type="EMBL" id="KAK2139556.1"/>
    </source>
</evidence>
<dbReference type="Gene3D" id="3.60.10.10">
    <property type="entry name" value="Endonuclease/exonuclease/phosphatase"/>
    <property type="match status" value="1"/>
</dbReference>
<name>A0AAD9MQ25_9ANNE</name>
<proteinExistence type="predicted"/>
<dbReference type="InterPro" id="IPR036691">
    <property type="entry name" value="Endo/exonu/phosph_ase_sf"/>
</dbReference>